<dbReference type="GeneID" id="62150872"/>
<comment type="caution">
    <text evidence="1">The sequence shown here is derived from an EMBL/GenBank/DDBJ whole genome shotgun (WGS) entry which is preliminary data.</text>
</comment>
<accession>A0A9P5LSW8</accession>
<dbReference type="AlphaFoldDB" id="A0A9P5LSW8"/>
<dbReference type="RefSeq" id="XP_038731283.1">
    <property type="nucleotide sequence ID" value="XM_038877798.1"/>
</dbReference>
<organism evidence="1 2">
    <name type="scientific">Botrytis byssoidea</name>
    <dbReference type="NCBI Taxonomy" id="139641"/>
    <lineage>
        <taxon>Eukaryota</taxon>
        <taxon>Fungi</taxon>
        <taxon>Dikarya</taxon>
        <taxon>Ascomycota</taxon>
        <taxon>Pezizomycotina</taxon>
        <taxon>Leotiomycetes</taxon>
        <taxon>Helotiales</taxon>
        <taxon>Sclerotiniaceae</taxon>
        <taxon>Botrytis</taxon>
    </lineage>
</organism>
<dbReference type="EMBL" id="RCSW01000014">
    <property type="protein sequence ID" value="KAF7939203.1"/>
    <property type="molecule type" value="Genomic_DNA"/>
</dbReference>
<proteinExistence type="predicted"/>
<gene>
    <name evidence="1" type="ORF">EAE97_007283</name>
</gene>
<name>A0A9P5LSW8_9HELO</name>
<evidence type="ECO:0000313" key="1">
    <source>
        <dbReference type="EMBL" id="KAF7939203.1"/>
    </source>
</evidence>
<keyword evidence="2" id="KW-1185">Reference proteome</keyword>
<protein>
    <submittedName>
        <fullName evidence="1">Uncharacterized protein</fullName>
    </submittedName>
</protein>
<dbReference type="Proteomes" id="UP000710849">
    <property type="component" value="Unassembled WGS sequence"/>
</dbReference>
<reference evidence="1 2" key="1">
    <citation type="journal article" date="2020" name="Genome Biol. Evol.">
        <title>Comparative genomics of Sclerotiniaceae.</title>
        <authorList>
            <person name="Valero Jimenez C.A."/>
            <person name="Steentjes M."/>
            <person name="Scholten O.E."/>
            <person name="Van Kan J.A.L."/>
        </authorList>
    </citation>
    <scope>NUCLEOTIDE SEQUENCE [LARGE SCALE GENOMIC DNA]</scope>
    <source>
        <strain evidence="1 2">MUCL 94</strain>
    </source>
</reference>
<evidence type="ECO:0000313" key="2">
    <source>
        <dbReference type="Proteomes" id="UP000710849"/>
    </source>
</evidence>
<sequence>MTALGGLTYDIWDPVTHKTACYFELDMYDLLLTVEYKPDFIDEDAIMSDKQRALPRDTKDQDCYFRNLELMPGFPFQEFQGASAFKDHADTPNALYHNVTKRFLDFIKRAPPEIRAHIFAQIPTKRVAEDDDLDSFACVKKSSYLMQDYSILYDYLQFAPVKYSIQVNSKQTINEDDYLEIRDAQVNIPPNNKCFERGFAVHTDITSSKDKENIMGIVYIENDYPNCFARSYVDYIKFAASLAHLEGFYFEKDPTDSNSGIWKSEIRESSLLREFLAWFWKKFGVNFTNELEASFAWSKVNHTKFRYLQNISLDILVMEPLNNTRKYVNGRRVKLFLEELHNYPNIESLTVFLQIEEQDLANLIHSPGAYRWANALREITFAKYFDVQFQILDGMLPKGPNFHAVYQKRLRQLLMPECLCYGTTDDVPDHLGIREMFAMEEQWLVCGISGFSQERFSRLSRIS</sequence>